<dbReference type="GO" id="GO:0003677">
    <property type="term" value="F:DNA binding"/>
    <property type="evidence" value="ECO:0007669"/>
    <property type="project" value="InterPro"/>
</dbReference>
<feature type="compositionally biased region" description="Basic residues" evidence="1">
    <location>
        <begin position="213"/>
        <end position="234"/>
    </location>
</feature>
<name>A0A672FVX3_SALFA</name>
<dbReference type="Proteomes" id="UP000472267">
    <property type="component" value="Chromosome 22"/>
</dbReference>
<feature type="compositionally biased region" description="Basic and acidic residues" evidence="1">
    <location>
        <begin position="67"/>
        <end position="79"/>
    </location>
</feature>
<dbReference type="InParanoid" id="A0A672FVX3"/>
<keyword evidence="3" id="KW-1185">Reference proteome</keyword>
<dbReference type="OMA" id="KQTEQRG"/>
<organism evidence="2 3">
    <name type="scientific">Salarias fasciatus</name>
    <name type="common">Jewelled blenny</name>
    <name type="synonym">Blennius fasciatus</name>
    <dbReference type="NCBI Taxonomy" id="181472"/>
    <lineage>
        <taxon>Eukaryota</taxon>
        <taxon>Metazoa</taxon>
        <taxon>Chordata</taxon>
        <taxon>Craniata</taxon>
        <taxon>Vertebrata</taxon>
        <taxon>Euteleostomi</taxon>
        <taxon>Actinopterygii</taxon>
        <taxon>Neopterygii</taxon>
        <taxon>Teleostei</taxon>
        <taxon>Neoteleostei</taxon>
        <taxon>Acanthomorphata</taxon>
        <taxon>Ovalentaria</taxon>
        <taxon>Blenniimorphae</taxon>
        <taxon>Blenniiformes</taxon>
        <taxon>Blennioidei</taxon>
        <taxon>Blenniidae</taxon>
        <taxon>Salariinae</taxon>
        <taxon>Salarias</taxon>
    </lineage>
</organism>
<sequence length="272" mass="30552">SGGSSTWTWKKKKKKKPQQILDIRKGRGRPKLSTTKHTEEDSLEDGNSDDSVPKSLGRGRPKGSKKQISEKSQTEETPKKRGRPRKSLSQSPGEGEKSPDLPNGGTDTPKRGRPKGSFKRKIESSESAEEGATPSKRGRPKGSLNKKPRLERETPRSGRGRPRKNISLQPSDDSQPVKRGRGRPKGSSKEKPAAYKTLGKSDRLRKVSQLTAKGKKHGRPRLHPLPAKRGRPRKYPLPSPDERKKPKVWKPLGRPRKYSRKINPFVFFFSCH</sequence>
<reference evidence="2" key="1">
    <citation type="submission" date="2019-06" db="EMBL/GenBank/DDBJ databases">
        <authorList>
            <consortium name="Wellcome Sanger Institute Data Sharing"/>
        </authorList>
    </citation>
    <scope>NUCLEOTIDE SEQUENCE [LARGE SCALE GENOMIC DNA]</scope>
</reference>
<dbReference type="PRINTS" id="PR00929">
    <property type="entry name" value="ATHOOK"/>
</dbReference>
<feature type="compositionally biased region" description="Basic and acidic residues" evidence="1">
    <location>
        <begin position="187"/>
        <end position="205"/>
    </location>
</feature>
<reference evidence="2" key="3">
    <citation type="submission" date="2025-09" db="UniProtKB">
        <authorList>
            <consortium name="Ensembl"/>
        </authorList>
    </citation>
    <scope>IDENTIFICATION</scope>
</reference>
<evidence type="ECO:0000256" key="1">
    <source>
        <dbReference type="SAM" id="MobiDB-lite"/>
    </source>
</evidence>
<dbReference type="InterPro" id="IPR017956">
    <property type="entry name" value="AT_hook_DNA-bd_motif"/>
</dbReference>
<dbReference type="Ensembl" id="ENSSFAT00005011210.1">
    <property type="protein sequence ID" value="ENSSFAP00005010743.1"/>
    <property type="gene ID" value="ENSSFAG00005006029.1"/>
</dbReference>
<accession>A0A672FVX3</accession>
<dbReference type="AlphaFoldDB" id="A0A672FVX3"/>
<evidence type="ECO:0000313" key="3">
    <source>
        <dbReference type="Proteomes" id="UP000472267"/>
    </source>
</evidence>
<dbReference type="SMART" id="SM00384">
    <property type="entry name" value="AT_hook"/>
    <property type="match status" value="10"/>
</dbReference>
<proteinExistence type="predicted"/>
<feature type="region of interest" description="Disordered" evidence="1">
    <location>
        <begin position="1"/>
        <end position="255"/>
    </location>
</feature>
<dbReference type="Pfam" id="PF02178">
    <property type="entry name" value="AT_hook"/>
    <property type="match status" value="8"/>
</dbReference>
<protein>
    <submittedName>
        <fullName evidence="2">Uncharacterized protein</fullName>
    </submittedName>
</protein>
<reference evidence="2" key="2">
    <citation type="submission" date="2025-08" db="UniProtKB">
        <authorList>
            <consortium name="Ensembl"/>
        </authorList>
    </citation>
    <scope>IDENTIFICATION</scope>
</reference>
<feature type="compositionally biased region" description="Basic residues" evidence="1">
    <location>
        <begin position="245"/>
        <end position="255"/>
    </location>
</feature>
<evidence type="ECO:0000313" key="2">
    <source>
        <dbReference type="Ensembl" id="ENSSFAP00005010743.1"/>
    </source>
</evidence>
<feature type="compositionally biased region" description="Basic residues" evidence="1">
    <location>
        <begin position="136"/>
        <end position="147"/>
    </location>
</feature>